<gene>
    <name evidence="3" type="ORF">GU336_04655</name>
</gene>
<evidence type="ECO:0000256" key="1">
    <source>
        <dbReference type="SAM" id="MobiDB-lite"/>
    </source>
</evidence>
<feature type="transmembrane region" description="Helical" evidence="2">
    <location>
        <begin position="130"/>
        <end position="151"/>
    </location>
</feature>
<organism evidence="3 4">
    <name type="scientific">Pseudolactococcus raffinolactis</name>
    <dbReference type="NCBI Taxonomy" id="1366"/>
    <lineage>
        <taxon>Bacteria</taxon>
        <taxon>Bacillati</taxon>
        <taxon>Bacillota</taxon>
        <taxon>Bacilli</taxon>
        <taxon>Lactobacillales</taxon>
        <taxon>Streptococcaceae</taxon>
        <taxon>Pseudolactococcus</taxon>
    </lineage>
</organism>
<feature type="transmembrane region" description="Helical" evidence="2">
    <location>
        <begin position="184"/>
        <end position="214"/>
    </location>
</feature>
<reference evidence="3 4" key="1">
    <citation type="submission" date="2019-12" db="EMBL/GenBank/DDBJ databases">
        <title>Whole genome sequences of Lactococcus raffinolactis strains isolated from sewage.</title>
        <authorList>
            <person name="Ybazeta G."/>
            <person name="Ross M."/>
            <person name="Brabant-Kirwan D."/>
            <person name="Saleh M."/>
            <person name="Dillon J.A."/>
            <person name="Splinter K."/>
            <person name="Nokhbeh R."/>
        </authorList>
    </citation>
    <scope>NUCLEOTIDE SEQUENCE [LARGE SCALE GENOMIC DNA]</scope>
    <source>
        <strain evidence="3 4">Lr_19_5</strain>
    </source>
</reference>
<feature type="transmembrane region" description="Helical" evidence="2">
    <location>
        <begin position="12"/>
        <end position="32"/>
    </location>
</feature>
<feature type="transmembrane region" description="Helical" evidence="2">
    <location>
        <begin position="157"/>
        <end position="177"/>
    </location>
</feature>
<dbReference type="AlphaFoldDB" id="A0A6H0UHY5"/>
<feature type="transmembrane region" description="Helical" evidence="2">
    <location>
        <begin position="303"/>
        <end position="323"/>
    </location>
</feature>
<feature type="transmembrane region" description="Helical" evidence="2">
    <location>
        <begin position="672"/>
        <end position="690"/>
    </location>
</feature>
<dbReference type="EMBL" id="CP047616">
    <property type="protein sequence ID" value="QIW54929.1"/>
    <property type="molecule type" value="Genomic_DNA"/>
</dbReference>
<evidence type="ECO:0000256" key="2">
    <source>
        <dbReference type="SAM" id="Phobius"/>
    </source>
</evidence>
<protein>
    <submittedName>
        <fullName evidence="3">Uncharacterized protein</fullName>
    </submittedName>
</protein>
<dbReference type="Pfam" id="PF19528">
    <property type="entry name" value="DUF6056"/>
    <property type="match status" value="1"/>
</dbReference>
<keyword evidence="2" id="KW-1133">Transmembrane helix</keyword>
<evidence type="ECO:0000313" key="3">
    <source>
        <dbReference type="EMBL" id="QIW54929.1"/>
    </source>
</evidence>
<feature type="transmembrane region" description="Helical" evidence="2">
    <location>
        <begin position="97"/>
        <end position="118"/>
    </location>
</feature>
<name>A0A6H0UHY5_9LACT</name>
<proteinExistence type="predicted"/>
<dbReference type="InterPro" id="IPR045691">
    <property type="entry name" value="DUF6056"/>
</dbReference>
<feature type="compositionally biased region" description="Polar residues" evidence="1">
    <location>
        <begin position="505"/>
        <end position="524"/>
    </location>
</feature>
<feature type="transmembrane region" description="Helical" evidence="2">
    <location>
        <begin position="267"/>
        <end position="291"/>
    </location>
</feature>
<dbReference type="Proteomes" id="UP000501945">
    <property type="component" value="Chromosome"/>
</dbReference>
<sequence length="696" mass="78430">MINIMMKKRYNILLVVLSALVLCINFIFILNLNRFSGYTGDDFLYHFVYTGAWPSQNLREYHNLWDWISAVHTHMTIWNARMTSIIFEIFAMQIPKGLFNIINSASYVLLGFLFNVLVSGKQAFLKPVRLAMTFLLMWFFIPGMGSTVLWVSGAANYLWPSLVIILFFLPFQFDIAVSNNLVSLGLFILGLLTGLTNEVGGSTAVLLAFLFMIFNYRRWPSEHILTQASGVFGAGIGFCIQLTLSSGSAETQNYGKSAGLLQRLSDVFLGTIQHSGLLILAILLLGGLLYLRCHQWTEKGKAIVTAGLIFFVSGLAGSAAIVASPITPARLWFASNVLLIAALLLLIEAWQELRLQQVKTAVPLIVGVFVLTFVAIPSYAYNLKDIQNSYQYFYTAQSIAQKAKKDKESSAYVPGMPITTNPYNPYAGTPYLVASDKPEKEWLNVWLAKYYGLNKVYLDNTVPLQKVSDKNSELVDWTMATYDKYLGDFQKRVVPIAPKTVLKTESSPNLTTERIDQKPNNSNLPADKPWLRNALIRYVNVTTNQIVATEQITSPYNENYDLSNASTKGYQTLKNNPKSYVFNQSFEQTIDIKVSPEMRIVTLFFNDKNGENVSTTDVKGLTGEVLTINLPKGYQIKGSKTMTLPIDSNTSWNKEIKMTKIPFWKDFGRFTSYYALLIGFLLFGVYDIWLNQKMKE</sequence>
<keyword evidence="2" id="KW-0812">Transmembrane</keyword>
<accession>A0A6H0UHY5</accession>
<keyword evidence="2" id="KW-0472">Membrane</keyword>
<feature type="transmembrane region" description="Helical" evidence="2">
    <location>
        <begin position="329"/>
        <end position="350"/>
    </location>
</feature>
<evidence type="ECO:0000313" key="4">
    <source>
        <dbReference type="Proteomes" id="UP000501945"/>
    </source>
</evidence>
<feature type="transmembrane region" description="Helical" evidence="2">
    <location>
        <begin position="362"/>
        <end position="381"/>
    </location>
</feature>
<feature type="region of interest" description="Disordered" evidence="1">
    <location>
        <begin position="505"/>
        <end position="526"/>
    </location>
</feature>